<feature type="transmembrane region" description="Helical" evidence="1">
    <location>
        <begin position="6"/>
        <end position="26"/>
    </location>
</feature>
<organism evidence="2 3">
    <name type="scientific">Robertmurraya beringensis</name>
    <dbReference type="NCBI Taxonomy" id="641660"/>
    <lineage>
        <taxon>Bacteria</taxon>
        <taxon>Bacillati</taxon>
        <taxon>Bacillota</taxon>
        <taxon>Bacilli</taxon>
        <taxon>Bacillales</taxon>
        <taxon>Bacillaceae</taxon>
        <taxon>Robertmurraya</taxon>
    </lineage>
</organism>
<keyword evidence="1" id="KW-0812">Transmembrane</keyword>
<sequence>MSKTLAEWMTLFIAINIMFAPILTYVDSLHREAVEVVLTEGAKKASIEGRFTPEIINDMTSTLVDNYNFDPDKLTITATQSLTPRNQYLTASIEAPRGFIFILDIFDPAPTTFKKETKILSEYIN</sequence>
<dbReference type="Proteomes" id="UP001589738">
    <property type="component" value="Unassembled WGS sequence"/>
</dbReference>
<accession>A0ABV6KT32</accession>
<evidence type="ECO:0000313" key="3">
    <source>
        <dbReference type="Proteomes" id="UP001589738"/>
    </source>
</evidence>
<protein>
    <recommendedName>
        <fullName evidence="4">DUF4320 family protein</fullName>
    </recommendedName>
</protein>
<name>A0ABV6KT32_9BACI</name>
<proteinExistence type="predicted"/>
<keyword evidence="1" id="KW-1133">Transmembrane helix</keyword>
<keyword evidence="1" id="KW-0472">Membrane</keyword>
<comment type="caution">
    <text evidence="2">The sequence shown here is derived from an EMBL/GenBank/DDBJ whole genome shotgun (WGS) entry which is preliminary data.</text>
</comment>
<dbReference type="EMBL" id="JBHLUU010000084">
    <property type="protein sequence ID" value="MFC0476035.1"/>
    <property type="molecule type" value="Genomic_DNA"/>
</dbReference>
<evidence type="ECO:0000256" key="1">
    <source>
        <dbReference type="SAM" id="Phobius"/>
    </source>
</evidence>
<evidence type="ECO:0000313" key="2">
    <source>
        <dbReference type="EMBL" id="MFC0476035.1"/>
    </source>
</evidence>
<dbReference type="RefSeq" id="WP_160548331.1">
    <property type="nucleotide sequence ID" value="NZ_JBHLUU010000084.1"/>
</dbReference>
<keyword evidence="3" id="KW-1185">Reference proteome</keyword>
<reference evidence="2 3" key="1">
    <citation type="submission" date="2024-09" db="EMBL/GenBank/DDBJ databases">
        <authorList>
            <person name="Sun Q."/>
            <person name="Mori K."/>
        </authorList>
    </citation>
    <scope>NUCLEOTIDE SEQUENCE [LARGE SCALE GENOMIC DNA]</scope>
    <source>
        <strain evidence="2 3">CGMCC 1.9126</strain>
    </source>
</reference>
<gene>
    <name evidence="2" type="ORF">ACFFHF_12385</name>
</gene>
<evidence type="ECO:0008006" key="4">
    <source>
        <dbReference type="Google" id="ProtNLM"/>
    </source>
</evidence>